<evidence type="ECO:0000313" key="2">
    <source>
        <dbReference type="EMBL" id="WNM23511.1"/>
    </source>
</evidence>
<dbReference type="RefSeq" id="WP_313496475.1">
    <property type="nucleotide sequence ID" value="NZ_CP134879.1"/>
</dbReference>
<evidence type="ECO:0000256" key="1">
    <source>
        <dbReference type="SAM" id="MobiDB-lite"/>
    </source>
</evidence>
<dbReference type="AlphaFoldDB" id="A0AA96F3V3"/>
<evidence type="ECO:0000313" key="4">
    <source>
        <dbReference type="Proteomes" id="UP001304125"/>
    </source>
</evidence>
<dbReference type="EMBL" id="CP134879">
    <property type="protein sequence ID" value="WNM23511.1"/>
    <property type="molecule type" value="Genomic_DNA"/>
</dbReference>
<accession>A0AA96F3V3</accession>
<keyword evidence="4" id="KW-1185">Reference proteome</keyword>
<evidence type="ECO:0000313" key="3">
    <source>
        <dbReference type="EMBL" id="WNM26388.1"/>
    </source>
</evidence>
<reference evidence="2 4" key="1">
    <citation type="submission" date="2023-09" db="EMBL/GenBank/DDBJ databases">
        <title>Demequina sp. a novel bacteria isolated from Capsicum annuum.</title>
        <authorList>
            <person name="Humaira Z."/>
            <person name="Lee J."/>
            <person name="Cho D."/>
        </authorList>
    </citation>
    <scope>NUCLEOTIDE SEQUENCE [LARGE SCALE GENOMIC DNA]</scope>
    <source>
        <strain evidence="2 4">OYTSA14</strain>
        <strain evidence="3">PMTSA13</strain>
    </source>
</reference>
<name>A0AA96F3V3_9MICO</name>
<dbReference type="EMBL" id="CP134880">
    <property type="protein sequence ID" value="WNM26388.1"/>
    <property type="molecule type" value="Genomic_DNA"/>
</dbReference>
<dbReference type="Proteomes" id="UP001304125">
    <property type="component" value="Chromosome"/>
</dbReference>
<accession>A0AA96F9R2</accession>
<organism evidence="2 4">
    <name type="scientific">Demequina capsici</name>
    <dbReference type="NCBI Taxonomy" id="3075620"/>
    <lineage>
        <taxon>Bacteria</taxon>
        <taxon>Bacillati</taxon>
        <taxon>Actinomycetota</taxon>
        <taxon>Actinomycetes</taxon>
        <taxon>Micrococcales</taxon>
        <taxon>Demequinaceae</taxon>
        <taxon>Demequina</taxon>
    </lineage>
</organism>
<dbReference type="Proteomes" id="UP001303408">
    <property type="component" value="Chromosome"/>
</dbReference>
<proteinExistence type="predicted"/>
<feature type="region of interest" description="Disordered" evidence="1">
    <location>
        <begin position="117"/>
        <end position="140"/>
    </location>
</feature>
<dbReference type="KEGG" id="dcp:RN607_09255"/>
<sequence>MQIGGGVNDPELWRQAVESRPWDPDMRLGLAKALVSHSIKVSCSGKDGSPFLAECAFTLCAVGDLDLLSSGQVMLFAGTAAGCASGLVTAGRPRLALGMLAAARYLLDSRSDLAGTSAPQAKPLLPGSEEEAEAGSRAKSQALAASARRSGVARSAAAHKPCSPEDDAPGAVFPTPWPLPVMSWHYLRASVALAEGCARAAVGEIDQAKADLSEALLVAFAGAPYDYARTVSLSSTIGRRLEQLFQGSEPQGRTTAP</sequence>
<protein>
    <submittedName>
        <fullName evidence="2">Uncharacterized protein</fullName>
    </submittedName>
</protein>
<gene>
    <name evidence="2" type="ORF">RN606_09030</name>
    <name evidence="3" type="ORF">RN607_09255</name>
</gene>